<evidence type="ECO:0000313" key="5">
    <source>
        <dbReference type="EMBL" id="PIW13867.1"/>
    </source>
</evidence>
<evidence type="ECO:0000256" key="3">
    <source>
        <dbReference type="PROSITE-ProRule" id="PRU10038"/>
    </source>
</evidence>
<dbReference type="Pfam" id="PF07859">
    <property type="entry name" value="Abhydrolase_3"/>
    <property type="match status" value="1"/>
</dbReference>
<dbReference type="InterPro" id="IPR029058">
    <property type="entry name" value="AB_hydrolase_fold"/>
</dbReference>
<sequence>MQEYAFTPENIVNWLLAPEIPAQVKIPRIICEGRRLDPRAWLLGELIRLGNLPEQTIFLMRERYQAGAALFEDPPTEINTEDLNCLSPNTSIPLRLYRPNTSQESLPCILYFHGGGMVIGSIETHDGLCRRLCKGTEAAVLSVDYRLAPENPFPAALEDAQSVWHWLQSQATENKLLPHKIAVAGDSAGGNIAASLLQDLLISGQASPCAQVLLYPWIDMGFDWPSMKSMAEAPVLSTQDVHWFQEHYLPAWANPQAPRLSPLQSSGRAQEPPAFVLTCGFDPLRDMGKAYAESRRQENIEVFYHEAQGQIHAFLQSPRVLPEAREVMRMLCQWLKMQFSQD</sequence>
<dbReference type="InterPro" id="IPR050300">
    <property type="entry name" value="GDXG_lipolytic_enzyme"/>
</dbReference>
<keyword evidence="2 5" id="KW-0378">Hydrolase</keyword>
<dbReference type="EMBL" id="PFFQ01000066">
    <property type="protein sequence ID" value="PIW13867.1"/>
    <property type="molecule type" value="Genomic_DNA"/>
</dbReference>
<gene>
    <name evidence="5" type="ORF">COW36_24690</name>
</gene>
<proteinExistence type="inferred from homology"/>
<dbReference type="InterPro" id="IPR013094">
    <property type="entry name" value="AB_hydrolase_3"/>
</dbReference>
<accession>A0A2M7FX79</accession>
<evidence type="ECO:0000313" key="6">
    <source>
        <dbReference type="Proteomes" id="UP000231019"/>
    </source>
</evidence>
<evidence type="ECO:0000256" key="1">
    <source>
        <dbReference type="ARBA" id="ARBA00010515"/>
    </source>
</evidence>
<comment type="caution">
    <text evidence="5">The sequence shown here is derived from an EMBL/GenBank/DDBJ whole genome shotgun (WGS) entry which is preliminary data.</text>
</comment>
<dbReference type="Proteomes" id="UP000231019">
    <property type="component" value="Unassembled WGS sequence"/>
</dbReference>
<evidence type="ECO:0000256" key="2">
    <source>
        <dbReference type="ARBA" id="ARBA00022801"/>
    </source>
</evidence>
<dbReference type="SUPFAM" id="SSF53474">
    <property type="entry name" value="alpha/beta-Hydrolases"/>
    <property type="match status" value="1"/>
</dbReference>
<dbReference type="PROSITE" id="PS01174">
    <property type="entry name" value="LIPASE_GDXG_SER"/>
    <property type="match status" value="1"/>
</dbReference>
<feature type="domain" description="Alpha/beta hydrolase fold-3" evidence="4">
    <location>
        <begin position="109"/>
        <end position="315"/>
    </location>
</feature>
<dbReference type="AlphaFoldDB" id="A0A2M7FX79"/>
<dbReference type="PANTHER" id="PTHR48081:SF8">
    <property type="entry name" value="ALPHA_BETA HYDROLASE FOLD-3 DOMAIN-CONTAINING PROTEIN-RELATED"/>
    <property type="match status" value="1"/>
</dbReference>
<reference evidence="5 6" key="1">
    <citation type="submission" date="2017-09" db="EMBL/GenBank/DDBJ databases">
        <title>Depth-based differentiation of microbial function through sediment-hosted aquifers and enrichment of novel symbionts in the deep terrestrial subsurface.</title>
        <authorList>
            <person name="Probst A.J."/>
            <person name="Ladd B."/>
            <person name="Jarett J.K."/>
            <person name="Geller-Mcgrath D.E."/>
            <person name="Sieber C.M."/>
            <person name="Emerson J.B."/>
            <person name="Anantharaman K."/>
            <person name="Thomas B.C."/>
            <person name="Malmstrom R."/>
            <person name="Stieglmeier M."/>
            <person name="Klingl A."/>
            <person name="Woyke T."/>
            <person name="Ryan C.M."/>
            <person name="Banfield J.F."/>
        </authorList>
    </citation>
    <scope>NUCLEOTIDE SEQUENCE [LARGE SCALE GENOMIC DNA]</scope>
    <source>
        <strain evidence="5">CG17_big_fil_post_rev_8_21_14_2_50_48_46</strain>
    </source>
</reference>
<protein>
    <submittedName>
        <fullName evidence="5">Alpha/beta hydrolase</fullName>
    </submittedName>
</protein>
<dbReference type="PANTHER" id="PTHR48081">
    <property type="entry name" value="AB HYDROLASE SUPERFAMILY PROTEIN C4A8.06C"/>
    <property type="match status" value="1"/>
</dbReference>
<dbReference type="GO" id="GO:0016787">
    <property type="term" value="F:hydrolase activity"/>
    <property type="evidence" value="ECO:0007669"/>
    <property type="project" value="UniProtKB-KW"/>
</dbReference>
<name>A0A2M7FX79_9BACT</name>
<dbReference type="InterPro" id="IPR033140">
    <property type="entry name" value="Lipase_GDXG_put_SER_AS"/>
</dbReference>
<comment type="similarity">
    <text evidence="1">Belongs to the 'GDXG' lipolytic enzyme family.</text>
</comment>
<organism evidence="5 6">
    <name type="scientific">bacterium (Candidatus Blackallbacteria) CG17_big_fil_post_rev_8_21_14_2_50_48_46</name>
    <dbReference type="NCBI Taxonomy" id="2014261"/>
    <lineage>
        <taxon>Bacteria</taxon>
        <taxon>Candidatus Blackallbacteria</taxon>
    </lineage>
</organism>
<dbReference type="Gene3D" id="3.40.50.1820">
    <property type="entry name" value="alpha/beta hydrolase"/>
    <property type="match status" value="1"/>
</dbReference>
<feature type="active site" evidence="3">
    <location>
        <position position="187"/>
    </location>
</feature>
<evidence type="ECO:0000259" key="4">
    <source>
        <dbReference type="Pfam" id="PF07859"/>
    </source>
</evidence>